<dbReference type="PANTHER" id="PTHR43877">
    <property type="entry name" value="AMINOALKYLPHOSPHONATE N-ACETYLTRANSFERASE-RELATED-RELATED"/>
    <property type="match status" value="1"/>
</dbReference>
<dbReference type="PROSITE" id="PS51186">
    <property type="entry name" value="GNAT"/>
    <property type="match status" value="1"/>
</dbReference>
<dbReference type="AlphaFoldDB" id="A0A0A0HQT0"/>
<accession>A0A0A0HQT0</accession>
<dbReference type="CDD" id="cd04301">
    <property type="entry name" value="NAT_SF"/>
    <property type="match status" value="1"/>
</dbReference>
<dbReference type="HOGENOM" id="CLU_087351_3_0_5"/>
<dbReference type="Proteomes" id="UP000030021">
    <property type="component" value="Unassembled WGS sequence"/>
</dbReference>
<dbReference type="InterPro" id="IPR050832">
    <property type="entry name" value="Bact_Acetyltransf"/>
</dbReference>
<comment type="caution">
    <text evidence="4">The sequence shown here is derived from an EMBL/GenBank/DDBJ whole genome shotgun (WGS) entry which is preliminary data.</text>
</comment>
<proteinExistence type="predicted"/>
<dbReference type="PATRIC" id="fig|1288298.3.peg.1179"/>
<gene>
    <name evidence="4" type="ORF">rosmuc_01167</name>
</gene>
<keyword evidence="1 4" id="KW-0808">Transferase</keyword>
<dbReference type="OrthoDB" id="273614at2"/>
<evidence type="ECO:0000256" key="2">
    <source>
        <dbReference type="ARBA" id="ARBA00023315"/>
    </source>
</evidence>
<dbReference type="InterPro" id="IPR000182">
    <property type="entry name" value="GNAT_dom"/>
</dbReference>
<dbReference type="InterPro" id="IPR016181">
    <property type="entry name" value="Acyl_CoA_acyltransferase"/>
</dbReference>
<sequence length="147" mass="16360">MIKIREAMDADAAEAVNTLRRSITDLCVADHQNDPVEIESWLSNKTVENWRQWIARDDSVVLVAERDRKIIGVGMATLSGYILLNYVHPDARFGGVSKAILSGFEDVLRARGIRRCRLESTVTAQSFYESCGFRSEGGDALLLAKSL</sequence>
<evidence type="ECO:0000313" key="4">
    <source>
        <dbReference type="EMBL" id="KGM88944.1"/>
    </source>
</evidence>
<protein>
    <submittedName>
        <fullName evidence="4">Acetyltransferase</fullName>
    </submittedName>
</protein>
<dbReference type="eggNOG" id="COG0456">
    <property type="taxonomic scope" value="Bacteria"/>
</dbReference>
<dbReference type="RefSeq" id="WP_052115268.1">
    <property type="nucleotide sequence ID" value="NZ_KN293977.1"/>
</dbReference>
<dbReference type="Gene3D" id="3.40.630.30">
    <property type="match status" value="1"/>
</dbReference>
<reference evidence="4 5" key="1">
    <citation type="submission" date="2013-01" db="EMBL/GenBank/DDBJ databases">
        <authorList>
            <person name="Fiebig A."/>
            <person name="Goeker M."/>
            <person name="Klenk H.-P.P."/>
        </authorList>
    </citation>
    <scope>NUCLEOTIDE SEQUENCE [LARGE SCALE GENOMIC DNA]</scope>
    <source>
        <strain evidence="4 5">DSM 17069</strain>
    </source>
</reference>
<dbReference type="SUPFAM" id="SSF55729">
    <property type="entry name" value="Acyl-CoA N-acyltransferases (Nat)"/>
    <property type="match status" value="1"/>
</dbReference>
<evidence type="ECO:0000313" key="5">
    <source>
        <dbReference type="Proteomes" id="UP000030021"/>
    </source>
</evidence>
<dbReference type="EMBL" id="AONH01000005">
    <property type="protein sequence ID" value="KGM88944.1"/>
    <property type="molecule type" value="Genomic_DNA"/>
</dbReference>
<name>A0A0A0HQT0_9RHOB</name>
<dbReference type="Pfam" id="PF13673">
    <property type="entry name" value="Acetyltransf_10"/>
    <property type="match status" value="1"/>
</dbReference>
<organism evidence="4 5">
    <name type="scientific">Roseovarius mucosus DSM 17069</name>
    <dbReference type="NCBI Taxonomy" id="1288298"/>
    <lineage>
        <taxon>Bacteria</taxon>
        <taxon>Pseudomonadati</taxon>
        <taxon>Pseudomonadota</taxon>
        <taxon>Alphaproteobacteria</taxon>
        <taxon>Rhodobacterales</taxon>
        <taxon>Roseobacteraceae</taxon>
        <taxon>Roseovarius</taxon>
    </lineage>
</organism>
<dbReference type="PANTHER" id="PTHR43877:SF2">
    <property type="entry name" value="AMINOALKYLPHOSPHONATE N-ACETYLTRANSFERASE-RELATED"/>
    <property type="match status" value="1"/>
</dbReference>
<feature type="domain" description="N-acetyltransferase" evidence="3">
    <location>
        <begin position="2"/>
        <end position="147"/>
    </location>
</feature>
<keyword evidence="2" id="KW-0012">Acyltransferase</keyword>
<evidence type="ECO:0000256" key="1">
    <source>
        <dbReference type="ARBA" id="ARBA00022679"/>
    </source>
</evidence>
<dbReference type="GO" id="GO:0016747">
    <property type="term" value="F:acyltransferase activity, transferring groups other than amino-acyl groups"/>
    <property type="evidence" value="ECO:0007669"/>
    <property type="project" value="InterPro"/>
</dbReference>
<evidence type="ECO:0000259" key="3">
    <source>
        <dbReference type="PROSITE" id="PS51186"/>
    </source>
</evidence>